<keyword evidence="4 5" id="KW-0472">Membrane</keyword>
<keyword evidence="8" id="KW-1185">Reference proteome</keyword>
<proteinExistence type="predicted"/>
<organism evidence="7 8">
    <name type="scientific">Streptomyces marokkonensis</name>
    <dbReference type="NCBI Taxonomy" id="324855"/>
    <lineage>
        <taxon>Bacteria</taxon>
        <taxon>Bacillati</taxon>
        <taxon>Actinomycetota</taxon>
        <taxon>Actinomycetes</taxon>
        <taxon>Kitasatosporales</taxon>
        <taxon>Streptomycetaceae</taxon>
        <taxon>Streptomyces</taxon>
    </lineage>
</organism>
<evidence type="ECO:0000256" key="5">
    <source>
        <dbReference type="SAM" id="Phobius"/>
    </source>
</evidence>
<feature type="transmembrane region" description="Helical" evidence="5">
    <location>
        <begin position="99"/>
        <end position="118"/>
    </location>
</feature>
<dbReference type="PROSITE" id="PS00217">
    <property type="entry name" value="SUGAR_TRANSPORT_2"/>
    <property type="match status" value="1"/>
</dbReference>
<dbReference type="PROSITE" id="PS00216">
    <property type="entry name" value="SUGAR_TRANSPORT_1"/>
    <property type="match status" value="1"/>
</dbReference>
<dbReference type="RefSeq" id="WP_388231930.1">
    <property type="nucleotide sequence ID" value="NZ_JBHVZQ010000001.1"/>
</dbReference>
<feature type="transmembrane region" description="Helical" evidence="5">
    <location>
        <begin position="156"/>
        <end position="180"/>
    </location>
</feature>
<dbReference type="Gene3D" id="1.20.1250.20">
    <property type="entry name" value="MFS general substrate transporter like domains"/>
    <property type="match status" value="1"/>
</dbReference>
<feature type="transmembrane region" description="Helical" evidence="5">
    <location>
        <begin position="66"/>
        <end position="87"/>
    </location>
</feature>
<comment type="caution">
    <text evidence="7">The sequence shown here is derived from an EMBL/GenBank/DDBJ whole genome shotgun (WGS) entry which is preliminary data.</text>
</comment>
<evidence type="ECO:0000256" key="4">
    <source>
        <dbReference type="ARBA" id="ARBA00023136"/>
    </source>
</evidence>
<dbReference type="Proteomes" id="UP001601627">
    <property type="component" value="Unassembled WGS sequence"/>
</dbReference>
<evidence type="ECO:0000259" key="6">
    <source>
        <dbReference type="PROSITE" id="PS50850"/>
    </source>
</evidence>
<gene>
    <name evidence="7" type="ORF">ACFVZC_00175</name>
</gene>
<evidence type="ECO:0000256" key="2">
    <source>
        <dbReference type="ARBA" id="ARBA00022692"/>
    </source>
</evidence>
<feature type="domain" description="Major facilitator superfamily (MFS) profile" evidence="6">
    <location>
        <begin position="33"/>
        <end position="446"/>
    </location>
</feature>
<keyword evidence="2 5" id="KW-0812">Transmembrane</keyword>
<dbReference type="CDD" id="cd17365">
    <property type="entry name" value="MFS_PcaK_like"/>
    <property type="match status" value="1"/>
</dbReference>
<evidence type="ECO:0000313" key="7">
    <source>
        <dbReference type="EMBL" id="MFF1271841.1"/>
    </source>
</evidence>
<sequence length="461" mass="47786">MSPPPHRTAGRPVTARLTQALDDGPMSRFQWGVIAICVLLNTLDGFDVLVMSFTGKTISGEWHLDSGTLGLLLSSGLAGMALGALLIAPQADRIGRRPVILAGLALAAAGMLLSSVSQNWQQLGALRLLTGVGIGAVLACSNVIAGEFASRRWRGLAVSLNSTGYAVGATIGSVSSVALIDRYGWRSVFLAGGLATLAVVPLAFRLLPESLDFLLNRRPANALSRVNELARRMGQPDLSTLPDKEPTTLTSADGFRRLLAPDLRRPTLVLWGAFFLVMAAFYFVTSWTPTLLVQAGMSAAQSLTGGTLLNLGGVFGTALLGALAARYALGSVLRTYLFVSAALVVAFASSTDTLVLAFCIGAVIGVAVNGCIAGLYALTPSVYPAPLRATGVGAAISVGRVGAIIAPTTAGWLLDAGWTPLALYVTTGAVFCAAGLLLLAMRRNQPAVKAARDTRPTPSSA</sequence>
<dbReference type="InterPro" id="IPR005829">
    <property type="entry name" value="Sugar_transporter_CS"/>
</dbReference>
<evidence type="ECO:0000256" key="3">
    <source>
        <dbReference type="ARBA" id="ARBA00022989"/>
    </source>
</evidence>
<feature type="transmembrane region" description="Helical" evidence="5">
    <location>
        <begin position="268"/>
        <end position="287"/>
    </location>
</feature>
<dbReference type="InterPro" id="IPR036259">
    <property type="entry name" value="MFS_trans_sf"/>
</dbReference>
<evidence type="ECO:0000256" key="1">
    <source>
        <dbReference type="ARBA" id="ARBA00004651"/>
    </source>
</evidence>
<dbReference type="PANTHER" id="PTHR23508">
    <property type="entry name" value="CARBOXYLIC ACID TRANSPORTER PROTEIN HOMOLOG"/>
    <property type="match status" value="1"/>
</dbReference>
<feature type="transmembrane region" description="Helical" evidence="5">
    <location>
        <begin position="332"/>
        <end position="349"/>
    </location>
</feature>
<dbReference type="InterPro" id="IPR020846">
    <property type="entry name" value="MFS_dom"/>
</dbReference>
<dbReference type="EMBL" id="JBHVZQ010000001">
    <property type="protein sequence ID" value="MFF1271841.1"/>
    <property type="molecule type" value="Genomic_DNA"/>
</dbReference>
<feature type="transmembrane region" description="Helical" evidence="5">
    <location>
        <begin position="186"/>
        <end position="207"/>
    </location>
</feature>
<name>A0ABW6PYY8_9ACTN</name>
<protein>
    <submittedName>
        <fullName evidence="7">MFS transporter</fullName>
    </submittedName>
</protein>
<feature type="transmembrane region" description="Helical" evidence="5">
    <location>
        <begin position="355"/>
        <end position="378"/>
    </location>
</feature>
<evidence type="ECO:0000313" key="8">
    <source>
        <dbReference type="Proteomes" id="UP001601627"/>
    </source>
</evidence>
<dbReference type="SUPFAM" id="SSF103473">
    <property type="entry name" value="MFS general substrate transporter"/>
    <property type="match status" value="1"/>
</dbReference>
<feature type="transmembrane region" description="Helical" evidence="5">
    <location>
        <begin position="420"/>
        <end position="440"/>
    </location>
</feature>
<dbReference type="InterPro" id="IPR011701">
    <property type="entry name" value="MFS"/>
</dbReference>
<feature type="transmembrane region" description="Helical" evidence="5">
    <location>
        <begin position="124"/>
        <end position="144"/>
    </location>
</feature>
<keyword evidence="3 5" id="KW-1133">Transmembrane helix</keyword>
<feature type="transmembrane region" description="Helical" evidence="5">
    <location>
        <begin position="31"/>
        <end position="54"/>
    </location>
</feature>
<dbReference type="PROSITE" id="PS50850">
    <property type="entry name" value="MFS"/>
    <property type="match status" value="1"/>
</dbReference>
<dbReference type="PANTHER" id="PTHR23508:SF10">
    <property type="entry name" value="CARBOXYLIC ACID TRANSPORTER PROTEIN HOMOLOG"/>
    <property type="match status" value="1"/>
</dbReference>
<dbReference type="Pfam" id="PF07690">
    <property type="entry name" value="MFS_1"/>
    <property type="match status" value="1"/>
</dbReference>
<accession>A0ABW6PYY8</accession>
<reference evidence="7 8" key="1">
    <citation type="submission" date="2024-09" db="EMBL/GenBank/DDBJ databases">
        <title>The Natural Products Discovery Center: Release of the First 8490 Sequenced Strains for Exploring Actinobacteria Biosynthetic Diversity.</title>
        <authorList>
            <person name="Kalkreuter E."/>
            <person name="Kautsar S.A."/>
            <person name="Yang D."/>
            <person name="Bader C.D."/>
            <person name="Teijaro C.N."/>
            <person name="Fluegel L."/>
            <person name="Davis C.M."/>
            <person name="Simpson J.R."/>
            <person name="Lauterbach L."/>
            <person name="Steele A.D."/>
            <person name="Gui C."/>
            <person name="Meng S."/>
            <person name="Li G."/>
            <person name="Viehrig K."/>
            <person name="Ye F."/>
            <person name="Su P."/>
            <person name="Kiefer A.F."/>
            <person name="Nichols A."/>
            <person name="Cepeda A.J."/>
            <person name="Yan W."/>
            <person name="Fan B."/>
            <person name="Jiang Y."/>
            <person name="Adhikari A."/>
            <person name="Zheng C.-J."/>
            <person name="Schuster L."/>
            <person name="Cowan T.M."/>
            <person name="Smanski M.J."/>
            <person name="Chevrette M.G."/>
            <person name="De Carvalho L.P.S."/>
            <person name="Shen B."/>
        </authorList>
    </citation>
    <scope>NUCLEOTIDE SEQUENCE [LARGE SCALE GENOMIC DNA]</scope>
    <source>
        <strain evidence="7 8">NPDC058328</strain>
    </source>
</reference>
<feature type="transmembrane region" description="Helical" evidence="5">
    <location>
        <begin position="307"/>
        <end position="325"/>
    </location>
</feature>
<feature type="transmembrane region" description="Helical" evidence="5">
    <location>
        <begin position="390"/>
        <end position="414"/>
    </location>
</feature>
<comment type="subcellular location">
    <subcellularLocation>
        <location evidence="1">Cell membrane</location>
        <topology evidence="1">Multi-pass membrane protein</topology>
    </subcellularLocation>
</comment>